<sequence>PSNRPIAVLVAAGVALLVGLVAVLALGDGEQAPPAAGPSSVAPVEEPTPAAPEPSTAPPPTTARSAPVSLRQVAAEFAAVLAEAQARGEVDRKTAEELRDKLGALNRGRPRDREKRVEELRKRLAEAVEKQRIPADLASRLDALLDQVDTSSRDGDEDDD</sequence>
<dbReference type="EMBL" id="POUB01000442">
    <property type="protein sequence ID" value="PZF83866.1"/>
    <property type="molecule type" value="Genomic_DNA"/>
</dbReference>
<name>A0A2W2CDY2_9ACTN</name>
<proteinExistence type="predicted"/>
<reference evidence="2 3" key="1">
    <citation type="submission" date="2018-01" db="EMBL/GenBank/DDBJ databases">
        <title>Draft genome sequence of Salinispora sp. 13K206.</title>
        <authorList>
            <person name="Sahin N."/>
            <person name="Saygin H."/>
            <person name="Ay H."/>
        </authorList>
    </citation>
    <scope>NUCLEOTIDE SEQUENCE [LARGE SCALE GENOMIC DNA]</scope>
    <source>
        <strain evidence="2 3">13K206</strain>
    </source>
</reference>
<feature type="region of interest" description="Disordered" evidence="1">
    <location>
        <begin position="29"/>
        <end position="68"/>
    </location>
</feature>
<comment type="caution">
    <text evidence="2">The sequence shown here is derived from an EMBL/GenBank/DDBJ whole genome shotgun (WGS) entry which is preliminary data.</text>
</comment>
<evidence type="ECO:0000256" key="1">
    <source>
        <dbReference type="SAM" id="MobiDB-lite"/>
    </source>
</evidence>
<dbReference type="GO" id="GO:0004674">
    <property type="term" value="F:protein serine/threonine kinase activity"/>
    <property type="evidence" value="ECO:0007669"/>
    <property type="project" value="UniProtKB-KW"/>
</dbReference>
<keyword evidence="3" id="KW-1185">Reference proteome</keyword>
<dbReference type="Proteomes" id="UP000248749">
    <property type="component" value="Unassembled WGS sequence"/>
</dbReference>
<evidence type="ECO:0000313" key="3">
    <source>
        <dbReference type="Proteomes" id="UP000248749"/>
    </source>
</evidence>
<feature type="non-terminal residue" evidence="2">
    <location>
        <position position="1"/>
    </location>
</feature>
<accession>A0A2W2CDY2</accession>
<protein>
    <submittedName>
        <fullName evidence="2">Serine/threonine protein kinase</fullName>
    </submittedName>
</protein>
<keyword evidence="2" id="KW-0723">Serine/threonine-protein kinase</keyword>
<gene>
    <name evidence="2" type="ORF">C1I99_30775</name>
</gene>
<dbReference type="AlphaFoldDB" id="A0A2W2CDY2"/>
<keyword evidence="2" id="KW-0808">Transferase</keyword>
<feature type="compositionally biased region" description="Low complexity" evidence="1">
    <location>
        <begin position="29"/>
        <end position="48"/>
    </location>
</feature>
<keyword evidence="2" id="KW-0418">Kinase</keyword>
<evidence type="ECO:0000313" key="2">
    <source>
        <dbReference type="EMBL" id="PZF83866.1"/>
    </source>
</evidence>
<feature type="compositionally biased region" description="Pro residues" evidence="1">
    <location>
        <begin position="49"/>
        <end position="61"/>
    </location>
</feature>
<organism evidence="2 3">
    <name type="scientific">Micromonospora deserti</name>
    <dbReference type="NCBI Taxonomy" id="2070366"/>
    <lineage>
        <taxon>Bacteria</taxon>
        <taxon>Bacillati</taxon>
        <taxon>Actinomycetota</taxon>
        <taxon>Actinomycetes</taxon>
        <taxon>Micromonosporales</taxon>
        <taxon>Micromonosporaceae</taxon>
        <taxon>Micromonospora</taxon>
    </lineage>
</organism>